<organism evidence="1 2">
    <name type="scientific">Planctopirus ephydatiae</name>
    <dbReference type="NCBI Taxonomy" id="2528019"/>
    <lineage>
        <taxon>Bacteria</taxon>
        <taxon>Pseudomonadati</taxon>
        <taxon>Planctomycetota</taxon>
        <taxon>Planctomycetia</taxon>
        <taxon>Planctomycetales</taxon>
        <taxon>Planctomycetaceae</taxon>
        <taxon>Planctopirus</taxon>
    </lineage>
</organism>
<evidence type="ECO:0000313" key="2">
    <source>
        <dbReference type="Proteomes" id="UP000315349"/>
    </source>
</evidence>
<dbReference type="AlphaFoldDB" id="A0A518GKJ6"/>
<name>A0A518GKJ6_9PLAN</name>
<accession>A0A518GKJ6</accession>
<dbReference type="EMBL" id="CP036299">
    <property type="protein sequence ID" value="QDV29162.1"/>
    <property type="molecule type" value="Genomic_DNA"/>
</dbReference>
<sequence length="374" mass="40857">MPLMWDVAPRTSVSADSLPELPSSAWPQVASFELSLGRAVHPPAVDVLWPALNAAIKRWNCPDPWFVTGAPDALQKTFVAQGISPPHHLSLSWSQQDWWIIPPVTEQALEQLASRLSSEADPPKVNQSTETCPSGQPAIVIDHYSQALLLQNVWSATNFNTPLTVALSIRLVDRGEGVRIGHDLKDLLLGVGRMPGLKIAAIWGDFSWLPESEVPGGLSLMQLAARQLADVVNINLPSICHELPQKFWPLINRVEGVLTIPQCLFSYSFPNWWDMLQKSSAVPLALLQGAVISRPTIQTAVLNLGSQHFHEIGWGELTKIEACPSLRLLQDSGAKCQKLLAEKSLWELSPEAGDLRIGHAATCIPISGAFSSLD</sequence>
<reference evidence="1 2" key="1">
    <citation type="submission" date="2019-02" db="EMBL/GenBank/DDBJ databases">
        <title>Deep-cultivation of Planctomycetes and their phenomic and genomic characterization uncovers novel biology.</title>
        <authorList>
            <person name="Wiegand S."/>
            <person name="Jogler M."/>
            <person name="Boedeker C."/>
            <person name="Pinto D."/>
            <person name="Vollmers J."/>
            <person name="Rivas-Marin E."/>
            <person name="Kohn T."/>
            <person name="Peeters S.H."/>
            <person name="Heuer A."/>
            <person name="Rast P."/>
            <person name="Oberbeckmann S."/>
            <person name="Bunk B."/>
            <person name="Jeske O."/>
            <person name="Meyerdierks A."/>
            <person name="Storesund J.E."/>
            <person name="Kallscheuer N."/>
            <person name="Luecker S."/>
            <person name="Lage O.M."/>
            <person name="Pohl T."/>
            <person name="Merkel B.J."/>
            <person name="Hornburger P."/>
            <person name="Mueller R.-W."/>
            <person name="Bruemmer F."/>
            <person name="Labrenz M."/>
            <person name="Spormann A.M."/>
            <person name="Op den Camp H."/>
            <person name="Overmann J."/>
            <person name="Amann R."/>
            <person name="Jetten M.S.M."/>
            <person name="Mascher T."/>
            <person name="Medema M.H."/>
            <person name="Devos D.P."/>
            <person name="Kaster A.-K."/>
            <person name="Ovreas L."/>
            <person name="Rohde M."/>
            <person name="Galperin M.Y."/>
            <person name="Jogler C."/>
        </authorList>
    </citation>
    <scope>NUCLEOTIDE SEQUENCE [LARGE SCALE GENOMIC DNA]</scope>
    <source>
        <strain evidence="1 2">Spb1</strain>
    </source>
</reference>
<dbReference type="OrthoDB" id="209269at2"/>
<dbReference type="KEGG" id="peh:Spb1_10310"/>
<dbReference type="RefSeq" id="WP_145296659.1">
    <property type="nucleotide sequence ID" value="NZ_CP036299.1"/>
</dbReference>
<gene>
    <name evidence="1" type="ORF">Spb1_10310</name>
</gene>
<proteinExistence type="predicted"/>
<protein>
    <submittedName>
        <fullName evidence="1">Uncharacterized protein</fullName>
    </submittedName>
</protein>
<keyword evidence="2" id="KW-1185">Reference proteome</keyword>
<evidence type="ECO:0000313" key="1">
    <source>
        <dbReference type="EMBL" id="QDV29162.1"/>
    </source>
</evidence>
<dbReference type="Proteomes" id="UP000315349">
    <property type="component" value="Chromosome"/>
</dbReference>